<feature type="domain" description="Rad50/SbcC-type AAA" evidence="2">
    <location>
        <begin position="6"/>
        <end position="55"/>
    </location>
</feature>
<feature type="domain" description="OLD protein-like TOPRIM" evidence="3">
    <location>
        <begin position="362"/>
        <end position="425"/>
    </location>
</feature>
<gene>
    <name evidence="4" type="ORF">DNK06_13180</name>
</gene>
<proteinExistence type="predicted"/>
<dbReference type="PANTHER" id="PTHR43581:SF4">
    <property type="entry name" value="ATP_GTP PHOSPHATASE"/>
    <property type="match status" value="1"/>
</dbReference>
<dbReference type="InterPro" id="IPR027417">
    <property type="entry name" value="P-loop_NTPase"/>
</dbReference>
<keyword evidence="4" id="KW-0378">Hydrolase</keyword>
<evidence type="ECO:0000259" key="1">
    <source>
        <dbReference type="Pfam" id="PF13304"/>
    </source>
</evidence>
<dbReference type="InterPro" id="IPR003959">
    <property type="entry name" value="ATPase_AAA_core"/>
</dbReference>
<dbReference type="CDD" id="cd01026">
    <property type="entry name" value="TOPRIM_OLD"/>
    <property type="match status" value="1"/>
</dbReference>
<dbReference type="Pfam" id="PF13476">
    <property type="entry name" value="AAA_23"/>
    <property type="match status" value="1"/>
</dbReference>
<name>A0A4Q9QKT6_9GAMM</name>
<dbReference type="GO" id="GO:0006302">
    <property type="term" value="P:double-strand break repair"/>
    <property type="evidence" value="ECO:0007669"/>
    <property type="project" value="InterPro"/>
</dbReference>
<dbReference type="Pfam" id="PF20469">
    <property type="entry name" value="OLD-like_TOPRIM"/>
    <property type="match status" value="1"/>
</dbReference>
<accession>A0A4Q9QKT6</accession>
<dbReference type="InterPro" id="IPR038729">
    <property type="entry name" value="Rad50/SbcC_AAA"/>
</dbReference>
<dbReference type="Pfam" id="PF13304">
    <property type="entry name" value="AAA_21"/>
    <property type="match status" value="1"/>
</dbReference>
<evidence type="ECO:0000259" key="2">
    <source>
        <dbReference type="Pfam" id="PF13476"/>
    </source>
</evidence>
<evidence type="ECO:0000259" key="3">
    <source>
        <dbReference type="Pfam" id="PF20469"/>
    </source>
</evidence>
<keyword evidence="4" id="KW-0540">Nuclease</keyword>
<dbReference type="RefSeq" id="WP_131180471.1">
    <property type="nucleotide sequence ID" value="NZ_QJUI01000010.1"/>
</dbReference>
<dbReference type="PANTHER" id="PTHR43581">
    <property type="entry name" value="ATP/GTP PHOSPHATASE"/>
    <property type="match status" value="1"/>
</dbReference>
<dbReference type="GO" id="GO:0005524">
    <property type="term" value="F:ATP binding"/>
    <property type="evidence" value="ECO:0007669"/>
    <property type="project" value="InterPro"/>
</dbReference>
<feature type="domain" description="ATPase AAA-type core" evidence="1">
    <location>
        <begin position="274"/>
        <end position="317"/>
    </location>
</feature>
<keyword evidence="4" id="KW-0255">Endonuclease</keyword>
<dbReference type="EMBL" id="QJUI01000010">
    <property type="protein sequence ID" value="TBU79357.1"/>
    <property type="molecule type" value="Genomic_DNA"/>
</dbReference>
<sequence length="520" mass="58346">MPTIRKLMLQNFKQFRQLDLDFDQRHNVLIGDNETGKSSVLLALDLALSGSRNRVENLGFEALFCKPVIEAFLDGPRGIDQLPTLVIDVFLAEGQDEGLYGVGNLACQETDGIRLAIEPVQDYGAEIRAVLAQPGRNFPFEYYAVKFQTFARNLYASFNRPARHLLLDSSRIDSDYAAREYTRSVFHFHAPVEARYQLENAYRMGKSNFKDNHLAELNGGLDGFQFEVRSGARSNLETDLVISEDGIALEHRGKGRQCFIKTSFALNTRRAQAGFDVMLLEEPENHLSHTLMKRLVNELSKKDGTQLFIATHSSHICSRLDLRNALLLGPGQRSGTLRQLSDDTAAFFMKAPDNNVLEFALSRRVILVEGDAEFILLEAFYTKLAGRLPAEDDVHVISIGGTSFKRYLELAALLNIKVAAIRDNDGSYEENCVENYADLVTEHARIFADADNQRSTFEIGLYADNTAICDELFAPGRRTLTPQQYMLANKAEAAFELLDKKADELVAPGYIAEAIAWLRR</sequence>
<dbReference type="InterPro" id="IPR051396">
    <property type="entry name" value="Bact_Antivir_Def_Nuclease"/>
</dbReference>
<dbReference type="Gene3D" id="3.40.50.300">
    <property type="entry name" value="P-loop containing nucleotide triphosphate hydrolases"/>
    <property type="match status" value="2"/>
</dbReference>
<dbReference type="SUPFAM" id="SSF52540">
    <property type="entry name" value="P-loop containing nucleoside triphosphate hydrolases"/>
    <property type="match status" value="1"/>
</dbReference>
<dbReference type="GO" id="GO:0016887">
    <property type="term" value="F:ATP hydrolysis activity"/>
    <property type="evidence" value="ECO:0007669"/>
    <property type="project" value="InterPro"/>
</dbReference>
<dbReference type="GO" id="GO:0004519">
    <property type="term" value="F:endonuclease activity"/>
    <property type="evidence" value="ECO:0007669"/>
    <property type="project" value="UniProtKB-KW"/>
</dbReference>
<evidence type="ECO:0000313" key="5">
    <source>
        <dbReference type="Proteomes" id="UP000292302"/>
    </source>
</evidence>
<dbReference type="AlphaFoldDB" id="A0A4Q9QKT6"/>
<dbReference type="Proteomes" id="UP000292302">
    <property type="component" value="Unassembled WGS sequence"/>
</dbReference>
<organism evidence="4 5">
    <name type="scientific">Phytopseudomonas daroniae</name>
    <dbReference type="NCBI Taxonomy" id="2487519"/>
    <lineage>
        <taxon>Bacteria</taxon>
        <taxon>Pseudomonadati</taxon>
        <taxon>Pseudomonadota</taxon>
        <taxon>Gammaproteobacteria</taxon>
        <taxon>Pseudomonadales</taxon>
        <taxon>Pseudomonadaceae</taxon>
        <taxon>Phytopseudomonas</taxon>
    </lineage>
</organism>
<reference evidence="4 5" key="1">
    <citation type="submission" date="2018-06" db="EMBL/GenBank/DDBJ databases">
        <title>Three novel Pseudomonas species isolated from symptomatic oak.</title>
        <authorList>
            <person name="Bueno-Gonzalez V."/>
            <person name="Brady C."/>
        </authorList>
    </citation>
    <scope>NUCLEOTIDE SEQUENCE [LARGE SCALE GENOMIC DNA]</scope>
    <source>
        <strain evidence="4 5">P9A</strain>
    </source>
</reference>
<dbReference type="InterPro" id="IPR034139">
    <property type="entry name" value="TOPRIM_OLD"/>
</dbReference>
<protein>
    <submittedName>
        <fullName evidence="4">ATP-dependent endonuclease</fullName>
    </submittedName>
</protein>
<comment type="caution">
    <text evidence="4">The sequence shown here is derived from an EMBL/GenBank/DDBJ whole genome shotgun (WGS) entry which is preliminary data.</text>
</comment>
<keyword evidence="5" id="KW-1185">Reference proteome</keyword>
<dbReference type="OrthoDB" id="3322489at2"/>
<evidence type="ECO:0000313" key="4">
    <source>
        <dbReference type="EMBL" id="TBU79357.1"/>
    </source>
</evidence>